<evidence type="ECO:0000313" key="3">
    <source>
        <dbReference type="Proteomes" id="UP000464507"/>
    </source>
</evidence>
<accession>A0A7L5AKY8</accession>
<keyword evidence="1" id="KW-0732">Signal</keyword>
<dbReference type="InterPro" id="IPR021903">
    <property type="entry name" value="DUF3515"/>
</dbReference>
<proteinExistence type="predicted"/>
<sequence>MRGPAAKAAAILLILGSLAGCTAAVPMQVAEDATNPVCAEVVVRLPDDIDGHERRETDAQGTGAWGDPAVILLTCGVEVPGPSTQRCVTIDGVDWLVDDSAEGRGVFTTYGRDPAVQVVVDLVTSDSNALNTLANSVGYSPVVGACTSPEDATIDDDAVLRPQP</sequence>
<dbReference type="KEGG" id="mant:BHD05_14735"/>
<feature type="signal peptide" evidence="1">
    <location>
        <begin position="1"/>
        <end position="19"/>
    </location>
</feature>
<name>A0A7L5AKY8_9MICO</name>
<dbReference type="EMBL" id="CP017146">
    <property type="protein sequence ID" value="QHO71240.1"/>
    <property type="molecule type" value="Genomic_DNA"/>
</dbReference>
<keyword evidence="3" id="KW-1185">Reference proteome</keyword>
<dbReference type="Pfam" id="PF12028">
    <property type="entry name" value="DUF3515"/>
    <property type="match status" value="1"/>
</dbReference>
<evidence type="ECO:0000256" key="1">
    <source>
        <dbReference type="SAM" id="SignalP"/>
    </source>
</evidence>
<dbReference type="RefSeq" id="WP_161887583.1">
    <property type="nucleotide sequence ID" value="NZ_CP017146.1"/>
</dbReference>
<dbReference type="OrthoDB" id="4331648at2"/>
<reference evidence="2 3" key="1">
    <citation type="submission" date="2016-09" db="EMBL/GenBank/DDBJ databases">
        <title>Complete genome sequence of microbes from the polar regions.</title>
        <authorList>
            <person name="Liao L."/>
            <person name="Chen B."/>
        </authorList>
    </citation>
    <scope>NUCLEOTIDE SEQUENCE [LARGE SCALE GENOMIC DNA]</scope>
    <source>
        <strain evidence="2 3">ZS314</strain>
    </source>
</reference>
<evidence type="ECO:0008006" key="4">
    <source>
        <dbReference type="Google" id="ProtNLM"/>
    </source>
</evidence>
<organism evidence="2 3">
    <name type="scientific">Marisediminicola antarctica</name>
    <dbReference type="NCBI Taxonomy" id="674079"/>
    <lineage>
        <taxon>Bacteria</taxon>
        <taxon>Bacillati</taxon>
        <taxon>Actinomycetota</taxon>
        <taxon>Actinomycetes</taxon>
        <taxon>Micrococcales</taxon>
        <taxon>Microbacteriaceae</taxon>
        <taxon>Marisediminicola</taxon>
    </lineage>
</organism>
<evidence type="ECO:0000313" key="2">
    <source>
        <dbReference type="EMBL" id="QHO71240.1"/>
    </source>
</evidence>
<protein>
    <recommendedName>
        <fullName evidence="4">DUF3515 domain-containing protein</fullName>
    </recommendedName>
</protein>
<dbReference type="PROSITE" id="PS51257">
    <property type="entry name" value="PROKAR_LIPOPROTEIN"/>
    <property type="match status" value="1"/>
</dbReference>
<feature type="chain" id="PRO_5038722018" description="DUF3515 domain-containing protein" evidence="1">
    <location>
        <begin position="20"/>
        <end position="164"/>
    </location>
</feature>
<gene>
    <name evidence="2" type="ORF">BHD05_14735</name>
</gene>
<dbReference type="AlphaFoldDB" id="A0A7L5AKY8"/>
<dbReference type="Proteomes" id="UP000464507">
    <property type="component" value="Chromosome"/>
</dbReference>